<sequence length="652" mass="68944">MAASVAAWSFPFTKGASIGARDSRGDPQGSISMRNAWVDPDLGIPASRPPFRRFRQNINYLSPLPPSDYPYDPGFGFRPVGAVAPRGYFHAVTASSETFTLGQGWAWTLLVDDTRRLPVILTQNQRLETGLSGTTTLSGTATSVLGNASSLGSETSGNAYGRRVAFGPSNSFLLVYGQQRVSGANGGVVEYSPGGSGVSGSNDDIRGVGFQDQLEPGTVNNWTIGSNIRDIAFQAGRLWALSAAERPGPGGPRSNLRWTSAGGGTFDPASGGGVLAMTAAAGSAAGRPTGIASLGSDTLVVSWENAVQTYRVASGGDVVPAPTGTLSSLSRVDELAGVGTRYPQCLLAAGDSVLMLGPGGLFRFSSEVFKDGLDIQPLSPKWNETAKAWYNNVATTGRQPGSLWVQPWRTAIFFALAGNTLDRRTAMLIVQFPEDGEAVVSEWTVGYTVQALFWMHLPMPLFTDFGLPSTAPHLIGFGQGRFVVLGAFPDTEQSTIASSSSVWRLEADEIEVAYPVRLESSRLPLGGEGFMGSAKRVTVGLAHYRNIPRVEWSQGEFSGVPFTQVSVGVAYSGSGGTRIERLSRVPLPAGDAPQLPITGQDVRVVPWSAPAGGTSEAMSIVVQSQDARRARFGVQWAAVDFTKGGRAVRPNR</sequence>
<dbReference type="EMBL" id="LR796385">
    <property type="protein sequence ID" value="CAB4141086.1"/>
    <property type="molecule type" value="Genomic_DNA"/>
</dbReference>
<organism evidence="1">
    <name type="scientific">uncultured Caudovirales phage</name>
    <dbReference type="NCBI Taxonomy" id="2100421"/>
    <lineage>
        <taxon>Viruses</taxon>
        <taxon>Duplodnaviria</taxon>
        <taxon>Heunggongvirae</taxon>
        <taxon>Uroviricota</taxon>
        <taxon>Caudoviricetes</taxon>
        <taxon>Peduoviridae</taxon>
        <taxon>Maltschvirus</taxon>
        <taxon>Maltschvirus maltsch</taxon>
    </lineage>
</organism>
<reference evidence="1" key="1">
    <citation type="submission" date="2020-04" db="EMBL/GenBank/DDBJ databases">
        <authorList>
            <person name="Chiriac C."/>
            <person name="Salcher M."/>
            <person name="Ghai R."/>
            <person name="Kavagutti S V."/>
        </authorList>
    </citation>
    <scope>NUCLEOTIDE SEQUENCE</scope>
</reference>
<proteinExistence type="predicted"/>
<name>A0A6J5M7I8_9CAUD</name>
<evidence type="ECO:0000313" key="1">
    <source>
        <dbReference type="EMBL" id="CAB4141086.1"/>
    </source>
</evidence>
<accession>A0A6J5M7I8</accession>
<gene>
    <name evidence="1" type="ORF">UFOVP411_48</name>
</gene>
<protein>
    <submittedName>
        <fullName evidence="1">Uncharacterized protein</fullName>
    </submittedName>
</protein>